<name>A0A4Y7TM29_COPMI</name>
<reference evidence="4 5" key="1">
    <citation type="journal article" date="2019" name="Nat. Ecol. Evol.">
        <title>Megaphylogeny resolves global patterns of mushroom evolution.</title>
        <authorList>
            <person name="Varga T."/>
            <person name="Krizsan K."/>
            <person name="Foldi C."/>
            <person name="Dima B."/>
            <person name="Sanchez-Garcia M."/>
            <person name="Sanchez-Ramirez S."/>
            <person name="Szollosi G.J."/>
            <person name="Szarkandi J.G."/>
            <person name="Papp V."/>
            <person name="Albert L."/>
            <person name="Andreopoulos W."/>
            <person name="Angelini C."/>
            <person name="Antonin V."/>
            <person name="Barry K.W."/>
            <person name="Bougher N.L."/>
            <person name="Buchanan P."/>
            <person name="Buyck B."/>
            <person name="Bense V."/>
            <person name="Catcheside P."/>
            <person name="Chovatia M."/>
            <person name="Cooper J."/>
            <person name="Damon W."/>
            <person name="Desjardin D."/>
            <person name="Finy P."/>
            <person name="Geml J."/>
            <person name="Haridas S."/>
            <person name="Hughes K."/>
            <person name="Justo A."/>
            <person name="Karasinski D."/>
            <person name="Kautmanova I."/>
            <person name="Kiss B."/>
            <person name="Kocsube S."/>
            <person name="Kotiranta H."/>
            <person name="LaButti K.M."/>
            <person name="Lechner B.E."/>
            <person name="Liimatainen K."/>
            <person name="Lipzen A."/>
            <person name="Lukacs Z."/>
            <person name="Mihaltcheva S."/>
            <person name="Morgado L.N."/>
            <person name="Niskanen T."/>
            <person name="Noordeloos M.E."/>
            <person name="Ohm R.A."/>
            <person name="Ortiz-Santana B."/>
            <person name="Ovrebo C."/>
            <person name="Racz N."/>
            <person name="Riley R."/>
            <person name="Savchenko A."/>
            <person name="Shiryaev A."/>
            <person name="Soop K."/>
            <person name="Spirin V."/>
            <person name="Szebenyi C."/>
            <person name="Tomsovsky M."/>
            <person name="Tulloss R.E."/>
            <person name="Uehling J."/>
            <person name="Grigoriev I.V."/>
            <person name="Vagvolgyi C."/>
            <person name="Papp T."/>
            <person name="Martin F.M."/>
            <person name="Miettinen O."/>
            <person name="Hibbett D.S."/>
            <person name="Nagy L.G."/>
        </authorList>
    </citation>
    <scope>NUCLEOTIDE SEQUENCE [LARGE SCALE GENOMIC DNA]</scope>
    <source>
        <strain evidence="4 5">FP101781</strain>
    </source>
</reference>
<dbReference type="AlphaFoldDB" id="A0A4Y7TM29"/>
<dbReference type="InterPro" id="IPR025554">
    <property type="entry name" value="DUF4140"/>
</dbReference>
<gene>
    <name evidence="4" type="ORF">FA13DRAFT_1788813</name>
</gene>
<comment type="caution">
    <text evidence="4">The sequence shown here is derived from an EMBL/GenBank/DDBJ whole genome shotgun (WGS) entry which is preliminary data.</text>
</comment>
<dbReference type="Pfam" id="PF13598">
    <property type="entry name" value="DUF4139"/>
    <property type="match status" value="1"/>
</dbReference>
<feature type="domain" description="DUF4140" evidence="3">
    <location>
        <begin position="33"/>
        <end position="131"/>
    </location>
</feature>
<evidence type="ECO:0000259" key="3">
    <source>
        <dbReference type="Pfam" id="PF13600"/>
    </source>
</evidence>
<protein>
    <recommendedName>
        <fullName evidence="6">Mucoidy inhibitor A</fullName>
    </recommendedName>
</protein>
<organism evidence="4 5">
    <name type="scientific">Coprinellus micaceus</name>
    <name type="common">Glistening ink-cap mushroom</name>
    <name type="synonym">Coprinus micaceus</name>
    <dbReference type="NCBI Taxonomy" id="71717"/>
    <lineage>
        <taxon>Eukaryota</taxon>
        <taxon>Fungi</taxon>
        <taxon>Dikarya</taxon>
        <taxon>Basidiomycota</taxon>
        <taxon>Agaricomycotina</taxon>
        <taxon>Agaricomycetes</taxon>
        <taxon>Agaricomycetidae</taxon>
        <taxon>Agaricales</taxon>
        <taxon>Agaricineae</taxon>
        <taxon>Psathyrellaceae</taxon>
        <taxon>Coprinellus</taxon>
    </lineage>
</organism>
<evidence type="ECO:0000313" key="5">
    <source>
        <dbReference type="Proteomes" id="UP000298030"/>
    </source>
</evidence>
<dbReference type="InterPro" id="IPR011935">
    <property type="entry name" value="CHP02231"/>
</dbReference>
<sequence length="599" mass="65135">MTLTLVDGQTQLPDYPVNSVKLSVANDSKITSVNLYSQHAEVSRSFQLKLASGQNNVAISDFSDCVDEESIRVGGQGDATIHDVTTSWNNAVQPLGFAQVQNSFEWQDLQRKRQAVDTRLNRYRATLASLETCYLKSVTADKVHGAELIATMDSYNEAAEKYENMVEGAVAEQAAINAEITKMRAEANAGAGQTGTVRRRGNLDFNATLSIFAPAKGEIELNLTYAVSSASWTPLYDVRVKTETKEAPVEIVYKAAIQQNTGEAWDNVPIALQTAKPTFGIALPKLQPWNISILPPVVVGVVHRGAEVSPSYARRSPSYSPGRRRERRSRSKSPRYQAYYPTSPRYSPTSPPPLRVQETEASQNGVHASFKVPGLVTVPSDAAQHNVTIANLTPEAKLAWLVVPSVDTKVHLTTSVKNTSEYTLLAGTTKVYVDGSFIAKTTIPLVSPQETFVCPLGLDPSIRVTYHPRIKKGTQSGLITKTTSTTFSQRITVHNTKPVSIEGLQVIDRIPISQDSQIKVNLTSPPLRPDTLVPLKVMEGVVALWHAENEVEGLGLDVNGNAGNDGHLAWTCKVASLKKVELSLAWEVSAPSQVALVGL</sequence>
<dbReference type="PANTHER" id="PTHR31005">
    <property type="entry name" value="DUF4139 DOMAIN-CONTAINING PROTEIN"/>
    <property type="match status" value="1"/>
</dbReference>
<evidence type="ECO:0000259" key="2">
    <source>
        <dbReference type="Pfam" id="PF13598"/>
    </source>
</evidence>
<evidence type="ECO:0008006" key="6">
    <source>
        <dbReference type="Google" id="ProtNLM"/>
    </source>
</evidence>
<feature type="compositionally biased region" description="Low complexity" evidence="1">
    <location>
        <begin position="334"/>
        <end position="348"/>
    </location>
</feature>
<proteinExistence type="predicted"/>
<feature type="compositionally biased region" description="Low complexity" evidence="1">
    <location>
        <begin position="310"/>
        <end position="321"/>
    </location>
</feature>
<dbReference type="NCBIfam" id="TIGR02231">
    <property type="entry name" value="mucoidy inhibitor MuiA family protein"/>
    <property type="match status" value="1"/>
</dbReference>
<keyword evidence="5" id="KW-1185">Reference proteome</keyword>
<feature type="region of interest" description="Disordered" evidence="1">
    <location>
        <begin position="310"/>
        <end position="362"/>
    </location>
</feature>
<dbReference type="Pfam" id="PF13600">
    <property type="entry name" value="DUF4140"/>
    <property type="match status" value="1"/>
</dbReference>
<dbReference type="STRING" id="71717.A0A4Y7TM29"/>
<dbReference type="PANTHER" id="PTHR31005:SF8">
    <property type="entry name" value="DUF4139 DOMAIN-CONTAINING PROTEIN"/>
    <property type="match status" value="1"/>
</dbReference>
<dbReference type="EMBL" id="QPFP01000008">
    <property type="protein sequence ID" value="TEB35240.1"/>
    <property type="molecule type" value="Genomic_DNA"/>
</dbReference>
<dbReference type="Proteomes" id="UP000298030">
    <property type="component" value="Unassembled WGS sequence"/>
</dbReference>
<evidence type="ECO:0000256" key="1">
    <source>
        <dbReference type="SAM" id="MobiDB-lite"/>
    </source>
</evidence>
<accession>A0A4Y7TM29</accession>
<feature type="compositionally biased region" description="Basic residues" evidence="1">
    <location>
        <begin position="322"/>
        <end position="333"/>
    </location>
</feature>
<dbReference type="OrthoDB" id="10068793at2759"/>
<feature type="domain" description="DUF4139" evidence="2">
    <location>
        <begin position="221"/>
        <end position="591"/>
    </location>
</feature>
<dbReference type="InterPro" id="IPR037291">
    <property type="entry name" value="DUF4139"/>
</dbReference>
<evidence type="ECO:0000313" key="4">
    <source>
        <dbReference type="EMBL" id="TEB35240.1"/>
    </source>
</evidence>